<feature type="compositionally biased region" description="Acidic residues" evidence="1">
    <location>
        <begin position="274"/>
        <end position="284"/>
    </location>
</feature>
<name>A0A1J7J5I9_9PEZI</name>
<proteinExistence type="predicted"/>
<feature type="region of interest" description="Disordered" evidence="1">
    <location>
        <begin position="273"/>
        <end position="301"/>
    </location>
</feature>
<dbReference type="Proteomes" id="UP000182658">
    <property type="component" value="Unassembled WGS sequence"/>
</dbReference>
<feature type="non-terminal residue" evidence="2">
    <location>
        <position position="564"/>
    </location>
</feature>
<feature type="non-terminal residue" evidence="2">
    <location>
        <position position="1"/>
    </location>
</feature>
<keyword evidence="3" id="KW-1185">Reference proteome</keyword>
<sequence>VDRILEPQTIAHFLTFLCVGVLPSGRRTSLPLPSEAEVRDNLCSQPYSVWAPHPFSADAEVPVRHVWDHIGSFADAGRLHCVAKELHAMKSRLWEGIVPVSERRWRERGLDDPRNFGAACQLLSAVVNVFHYLNHERVRRDLRETYNRIWERLGTFETALNLTRAREGRGPVSVTALWAEFMRDHYKVMVERAYSWVVDRVERLQGPILDALGSHQPATPPISGPQGVADLRDHFDEVQRELTDKLDDLTDIRTHADFAIFVPLDGYKGCPEAAAEESNEDDELQATGLRPLTFTPDPEKRRERYSARVKVLFRENIMATVLMGDFLRFATTGTIAGGLRALHNGPARMRISAEEHVRAQEKAGREMRGMGPGWDGAEAWVRGLRGIEDWGFVCYRVAERGGGAWGEFRKRFEGDVAVWGEELGGVEAIRGLPMFHWVDAREHGLGGDAEGLRKHFATFVKSADFPARFHASIFLVADEHTVQSYMDPLPESMPPGDNGGSILAVDADFDPSADDNEWPGYDGTLRVLGSLLWDELSVFLLRGTYRLQEMWPLAMKHPWGVYTG</sequence>
<dbReference type="EMBL" id="KV875110">
    <property type="protein sequence ID" value="OIW22770.1"/>
    <property type="molecule type" value="Genomic_DNA"/>
</dbReference>
<accession>A0A1J7J5I9</accession>
<dbReference type="OrthoDB" id="3437405at2759"/>
<organism evidence="2 3">
    <name type="scientific">Coniochaeta ligniaria NRRL 30616</name>
    <dbReference type="NCBI Taxonomy" id="1408157"/>
    <lineage>
        <taxon>Eukaryota</taxon>
        <taxon>Fungi</taxon>
        <taxon>Dikarya</taxon>
        <taxon>Ascomycota</taxon>
        <taxon>Pezizomycotina</taxon>
        <taxon>Sordariomycetes</taxon>
        <taxon>Sordariomycetidae</taxon>
        <taxon>Coniochaetales</taxon>
        <taxon>Coniochaetaceae</taxon>
        <taxon>Coniochaeta</taxon>
    </lineage>
</organism>
<dbReference type="AlphaFoldDB" id="A0A1J7J5I9"/>
<gene>
    <name evidence="2" type="ORF">CONLIGDRAFT_555621</name>
</gene>
<evidence type="ECO:0000256" key="1">
    <source>
        <dbReference type="SAM" id="MobiDB-lite"/>
    </source>
</evidence>
<dbReference type="InParanoid" id="A0A1J7J5I9"/>
<evidence type="ECO:0000313" key="2">
    <source>
        <dbReference type="EMBL" id="OIW22770.1"/>
    </source>
</evidence>
<evidence type="ECO:0000313" key="3">
    <source>
        <dbReference type="Proteomes" id="UP000182658"/>
    </source>
</evidence>
<protein>
    <submittedName>
        <fullName evidence="2">Uncharacterized protein</fullName>
    </submittedName>
</protein>
<reference evidence="2 3" key="1">
    <citation type="submission" date="2016-10" db="EMBL/GenBank/DDBJ databases">
        <title>Draft genome sequence of Coniochaeta ligniaria NRRL30616, a lignocellulolytic fungus for bioabatement of inhibitors in plant biomass hydrolysates.</title>
        <authorList>
            <consortium name="DOE Joint Genome Institute"/>
            <person name="Jimenez D.J."/>
            <person name="Hector R.E."/>
            <person name="Riley R."/>
            <person name="Sun H."/>
            <person name="Grigoriev I.V."/>
            <person name="Van Elsas J.D."/>
            <person name="Nichols N.N."/>
        </authorList>
    </citation>
    <scope>NUCLEOTIDE SEQUENCE [LARGE SCALE GENOMIC DNA]</scope>
    <source>
        <strain evidence="2 3">NRRL 30616</strain>
    </source>
</reference>
<dbReference type="STRING" id="1408157.A0A1J7J5I9"/>